<reference evidence="2" key="1">
    <citation type="journal article" date="2020" name="Nat. Commun.">
        <title>Large-scale genome sequencing of mycorrhizal fungi provides insights into the early evolution of symbiotic traits.</title>
        <authorList>
            <person name="Miyauchi S."/>
            <person name="Kiss E."/>
            <person name="Kuo A."/>
            <person name="Drula E."/>
            <person name="Kohler A."/>
            <person name="Sanchez-Garcia M."/>
            <person name="Morin E."/>
            <person name="Andreopoulos B."/>
            <person name="Barry K.W."/>
            <person name="Bonito G."/>
            <person name="Buee M."/>
            <person name="Carver A."/>
            <person name="Chen C."/>
            <person name="Cichocki N."/>
            <person name="Clum A."/>
            <person name="Culley D."/>
            <person name="Crous P.W."/>
            <person name="Fauchery L."/>
            <person name="Girlanda M."/>
            <person name="Hayes R.D."/>
            <person name="Keri Z."/>
            <person name="LaButti K."/>
            <person name="Lipzen A."/>
            <person name="Lombard V."/>
            <person name="Magnuson J."/>
            <person name="Maillard F."/>
            <person name="Murat C."/>
            <person name="Nolan M."/>
            <person name="Ohm R.A."/>
            <person name="Pangilinan J."/>
            <person name="Pereira M.F."/>
            <person name="Perotto S."/>
            <person name="Peter M."/>
            <person name="Pfister S."/>
            <person name="Riley R."/>
            <person name="Sitrit Y."/>
            <person name="Stielow J.B."/>
            <person name="Szollosi G."/>
            <person name="Zifcakova L."/>
            <person name="Stursova M."/>
            <person name="Spatafora J.W."/>
            <person name="Tedersoo L."/>
            <person name="Vaario L.M."/>
            <person name="Yamada A."/>
            <person name="Yan M."/>
            <person name="Wang P."/>
            <person name="Xu J."/>
            <person name="Bruns T."/>
            <person name="Baldrian P."/>
            <person name="Vilgalys R."/>
            <person name="Dunand C."/>
            <person name="Henrissat B."/>
            <person name="Grigoriev I.V."/>
            <person name="Hibbett D."/>
            <person name="Nagy L.G."/>
            <person name="Martin F.M."/>
        </authorList>
    </citation>
    <scope>NUCLEOTIDE SEQUENCE</scope>
    <source>
        <strain evidence="2">UP504</strain>
    </source>
</reference>
<accession>A0A9P6AYV6</accession>
<dbReference type="EMBL" id="MU128963">
    <property type="protein sequence ID" value="KAF9514247.1"/>
    <property type="molecule type" value="Genomic_DNA"/>
</dbReference>
<protein>
    <submittedName>
        <fullName evidence="2">Uncharacterized protein</fullName>
    </submittedName>
</protein>
<evidence type="ECO:0000313" key="3">
    <source>
        <dbReference type="Proteomes" id="UP000886523"/>
    </source>
</evidence>
<keyword evidence="1" id="KW-1133">Transmembrane helix</keyword>
<sequence>MILIVLYETDNIFSLLGIDVIIPICLLVLSCGFRLCFSCDSICPFALENLSSTHWDGMPCGSLPKEAWCGNKQPDIY</sequence>
<keyword evidence="1" id="KW-0472">Membrane</keyword>
<dbReference type="AlphaFoldDB" id="A0A9P6AYV6"/>
<feature type="transmembrane region" description="Helical" evidence="1">
    <location>
        <begin position="12"/>
        <end position="35"/>
    </location>
</feature>
<proteinExistence type="predicted"/>
<keyword evidence="1" id="KW-0812">Transmembrane</keyword>
<gene>
    <name evidence="2" type="ORF">BS47DRAFT_893446</name>
</gene>
<dbReference type="Proteomes" id="UP000886523">
    <property type="component" value="Unassembled WGS sequence"/>
</dbReference>
<comment type="caution">
    <text evidence="2">The sequence shown here is derived from an EMBL/GenBank/DDBJ whole genome shotgun (WGS) entry which is preliminary data.</text>
</comment>
<organism evidence="2 3">
    <name type="scientific">Hydnum rufescens UP504</name>
    <dbReference type="NCBI Taxonomy" id="1448309"/>
    <lineage>
        <taxon>Eukaryota</taxon>
        <taxon>Fungi</taxon>
        <taxon>Dikarya</taxon>
        <taxon>Basidiomycota</taxon>
        <taxon>Agaricomycotina</taxon>
        <taxon>Agaricomycetes</taxon>
        <taxon>Cantharellales</taxon>
        <taxon>Hydnaceae</taxon>
        <taxon>Hydnum</taxon>
    </lineage>
</organism>
<evidence type="ECO:0000256" key="1">
    <source>
        <dbReference type="SAM" id="Phobius"/>
    </source>
</evidence>
<name>A0A9P6AYV6_9AGAM</name>
<keyword evidence="3" id="KW-1185">Reference proteome</keyword>
<evidence type="ECO:0000313" key="2">
    <source>
        <dbReference type="EMBL" id="KAF9514247.1"/>
    </source>
</evidence>